<evidence type="ECO:0000313" key="1">
    <source>
        <dbReference type="EMBL" id="KAF7683035.1"/>
    </source>
</evidence>
<sequence length="281" mass="32715">MESFIKNLNPYEFSYTIKRIDSNKEITELCLLSPLISISNVHEAICHCSSTYVICRHIENKVYMIYEDEKINCYKSVITKSKVGGILDEFFSTLVFDVVLFSYEDVYCFLNKEDKLVYYIYYKEGIGVEEARNTFLNPSILLNEIVDIGSGTYLTNNNEIKSNLGEHNMDNGEVNNEIEDTVVKDQEIIKTVKISYIKKLIDDKLEINTLENEITEENFEEQFKKLKEEAKKYKLLEIESIINFAFINNNESPLSIFITGKTNNTRFIEKVIKILTQKTEK</sequence>
<proteinExistence type="predicted"/>
<reference evidence="1 2" key="1">
    <citation type="submission" date="2019-01" db="EMBL/GenBank/DDBJ databases">
        <title>Genomes sequencing and comparative genomics of infectious freshwater microsporidia, Cucumispora dikerogammari and Thelohania contejeani.</title>
        <authorList>
            <person name="Cormier A."/>
            <person name="Giraud I."/>
            <person name="Wattier R."/>
            <person name="Teixeira M."/>
            <person name="Grandjean F."/>
            <person name="Rigaud T."/>
            <person name="Cordaux R."/>
        </authorList>
    </citation>
    <scope>NUCLEOTIDE SEQUENCE [LARGE SCALE GENOMIC DNA]</scope>
    <source>
        <strain evidence="1">T1</strain>
        <tissue evidence="1">Spores</tissue>
    </source>
</reference>
<protein>
    <submittedName>
        <fullName evidence="1">Uncharacterized protein</fullName>
    </submittedName>
</protein>
<name>A0ABQ7HXX3_9MICR</name>
<gene>
    <name evidence="1" type="ORF">TCON_1751</name>
</gene>
<accession>A0ABQ7HXX3</accession>
<dbReference type="Proteomes" id="UP001516464">
    <property type="component" value="Unassembled WGS sequence"/>
</dbReference>
<evidence type="ECO:0000313" key="2">
    <source>
        <dbReference type="Proteomes" id="UP001516464"/>
    </source>
</evidence>
<comment type="caution">
    <text evidence="1">The sequence shown here is derived from an EMBL/GenBank/DDBJ whole genome shotgun (WGS) entry which is preliminary data.</text>
</comment>
<keyword evidence="2" id="KW-1185">Reference proteome</keyword>
<organism evidence="1 2">
    <name type="scientific">Astathelohania contejeani</name>
    <dbReference type="NCBI Taxonomy" id="164912"/>
    <lineage>
        <taxon>Eukaryota</taxon>
        <taxon>Fungi</taxon>
        <taxon>Fungi incertae sedis</taxon>
        <taxon>Microsporidia</taxon>
        <taxon>Astathelohaniidae</taxon>
        <taxon>Astathelohania</taxon>
    </lineage>
</organism>
<dbReference type="EMBL" id="SBIQ01000138">
    <property type="protein sequence ID" value="KAF7683035.1"/>
    <property type="molecule type" value="Genomic_DNA"/>
</dbReference>